<dbReference type="Proteomes" id="UP000284841">
    <property type="component" value="Unassembled WGS sequence"/>
</dbReference>
<keyword evidence="13 19" id="KW-0472">Membrane</keyword>
<comment type="pathway">
    <text evidence="3 19">Cofactor biosynthesis; adenosylcobalamin biosynthesis; adenosylcobalamin from cob(II)yrinate a,c-diamide: step 7/7.</text>
</comment>
<reference evidence="20 21" key="1">
    <citation type="submission" date="2018-08" db="EMBL/GenBank/DDBJ databases">
        <title>A genome reference for cultivated species of the human gut microbiota.</title>
        <authorList>
            <person name="Zou Y."/>
            <person name="Xue W."/>
            <person name="Luo G."/>
        </authorList>
    </citation>
    <scope>NUCLEOTIDE SEQUENCE [LARGE SCALE GENOMIC DNA]</scope>
    <source>
        <strain evidence="20 21">AM07-24</strain>
    </source>
</reference>
<sequence length="251" mass="27863">MKFITGFFMAWGNFITLPCPYKKWDGQLKNMMLAFLPSVGLVIGVLWMAIFWLLVYLQLPPILISFTMLFYIFAVCGFMHMDGFMDCNDAILSRRPLEERQRILKDSTVGAFAVVTVAFLLLGWFASVQEAIYHITYVDLLILPVVSRGVAGMSVLTYKPIGHSQYVEDYKEPGRGKYRVAVALQMLIVIGVVIFLGRHAVKTLICAAVIAITAFFACAYARKQLGGMSGDIAGYTICISELAGMIALAII</sequence>
<dbReference type="AlphaFoldDB" id="A0A415DV57"/>
<keyword evidence="11 19" id="KW-0460">Magnesium</keyword>
<evidence type="ECO:0000256" key="8">
    <source>
        <dbReference type="ARBA" id="ARBA00022573"/>
    </source>
</evidence>
<protein>
    <recommendedName>
        <fullName evidence="6 19">Adenosylcobinamide-GDP ribazoletransferase</fullName>
        <ecNumber evidence="5 19">2.7.8.26</ecNumber>
    </recommendedName>
    <alternativeName>
        <fullName evidence="16 19">Cobalamin synthase</fullName>
    </alternativeName>
    <alternativeName>
        <fullName evidence="15 19">Cobalamin-5'-phosphate synthase</fullName>
    </alternativeName>
</protein>
<dbReference type="GeneID" id="83002854"/>
<evidence type="ECO:0000256" key="19">
    <source>
        <dbReference type="HAMAP-Rule" id="MF_00719"/>
    </source>
</evidence>
<evidence type="ECO:0000256" key="3">
    <source>
        <dbReference type="ARBA" id="ARBA00004663"/>
    </source>
</evidence>
<dbReference type="RefSeq" id="WP_067533236.1">
    <property type="nucleotide sequence ID" value="NZ_AP025567.1"/>
</dbReference>
<name>A0A415DV57_9FIRM</name>
<dbReference type="GO" id="GO:0008818">
    <property type="term" value="F:cobalamin 5'-phosphate synthase activity"/>
    <property type="evidence" value="ECO:0007669"/>
    <property type="project" value="UniProtKB-UniRule"/>
</dbReference>
<comment type="caution">
    <text evidence="20">The sequence shown here is derived from an EMBL/GenBank/DDBJ whole genome shotgun (WGS) entry which is preliminary data.</text>
</comment>
<evidence type="ECO:0000256" key="11">
    <source>
        <dbReference type="ARBA" id="ARBA00022842"/>
    </source>
</evidence>
<comment type="catalytic activity">
    <reaction evidence="17 19">
        <text>alpha-ribazole + adenosylcob(III)inamide-GDP = adenosylcob(III)alamin + GMP + H(+)</text>
        <dbReference type="Rhea" id="RHEA:16049"/>
        <dbReference type="ChEBI" id="CHEBI:10329"/>
        <dbReference type="ChEBI" id="CHEBI:15378"/>
        <dbReference type="ChEBI" id="CHEBI:18408"/>
        <dbReference type="ChEBI" id="CHEBI:58115"/>
        <dbReference type="ChEBI" id="CHEBI:60487"/>
        <dbReference type="EC" id="2.7.8.26"/>
    </reaction>
</comment>
<evidence type="ECO:0000256" key="10">
    <source>
        <dbReference type="ARBA" id="ARBA00022692"/>
    </source>
</evidence>
<evidence type="ECO:0000256" key="13">
    <source>
        <dbReference type="ARBA" id="ARBA00023136"/>
    </source>
</evidence>
<comment type="similarity">
    <text evidence="4 19">Belongs to the CobS family.</text>
</comment>
<dbReference type="Pfam" id="PF02654">
    <property type="entry name" value="CobS"/>
    <property type="match status" value="1"/>
</dbReference>
<accession>A0A415DV57</accession>
<evidence type="ECO:0000256" key="5">
    <source>
        <dbReference type="ARBA" id="ARBA00013200"/>
    </source>
</evidence>
<dbReference type="EMBL" id="QRMS01000007">
    <property type="protein sequence ID" value="RHJ84064.1"/>
    <property type="molecule type" value="Genomic_DNA"/>
</dbReference>
<evidence type="ECO:0000256" key="14">
    <source>
        <dbReference type="ARBA" id="ARBA00025228"/>
    </source>
</evidence>
<organism evidence="20 21">
    <name type="scientific">Emergencia timonensis</name>
    <dbReference type="NCBI Taxonomy" id="1776384"/>
    <lineage>
        <taxon>Bacteria</taxon>
        <taxon>Bacillati</taxon>
        <taxon>Bacillota</taxon>
        <taxon>Clostridia</taxon>
        <taxon>Peptostreptococcales</taxon>
        <taxon>Anaerovoracaceae</taxon>
        <taxon>Emergencia</taxon>
    </lineage>
</organism>
<feature type="transmembrane region" description="Helical" evidence="19">
    <location>
        <begin position="202"/>
        <end position="220"/>
    </location>
</feature>
<evidence type="ECO:0000256" key="9">
    <source>
        <dbReference type="ARBA" id="ARBA00022679"/>
    </source>
</evidence>
<gene>
    <name evidence="19" type="primary">cobS</name>
    <name evidence="20" type="ORF">DW099_17855</name>
</gene>
<evidence type="ECO:0000256" key="18">
    <source>
        <dbReference type="ARBA" id="ARBA00049504"/>
    </source>
</evidence>
<keyword evidence="8 19" id="KW-0169">Cobalamin biosynthesis</keyword>
<keyword evidence="9 19" id="KW-0808">Transferase</keyword>
<dbReference type="STRING" id="1776384.GCA_900086585_00441"/>
<comment type="catalytic activity">
    <reaction evidence="18 19">
        <text>alpha-ribazole 5'-phosphate + adenosylcob(III)inamide-GDP = adenosylcob(III)alamin 5'-phosphate + GMP + H(+)</text>
        <dbReference type="Rhea" id="RHEA:23560"/>
        <dbReference type="ChEBI" id="CHEBI:15378"/>
        <dbReference type="ChEBI" id="CHEBI:57918"/>
        <dbReference type="ChEBI" id="CHEBI:58115"/>
        <dbReference type="ChEBI" id="CHEBI:60487"/>
        <dbReference type="ChEBI" id="CHEBI:60493"/>
        <dbReference type="EC" id="2.7.8.26"/>
    </reaction>
</comment>
<evidence type="ECO:0000256" key="1">
    <source>
        <dbReference type="ARBA" id="ARBA00001946"/>
    </source>
</evidence>
<keyword evidence="10 19" id="KW-0812">Transmembrane</keyword>
<feature type="transmembrane region" description="Helical" evidence="19">
    <location>
        <begin position="178"/>
        <end position="196"/>
    </location>
</feature>
<evidence type="ECO:0000256" key="17">
    <source>
        <dbReference type="ARBA" id="ARBA00048623"/>
    </source>
</evidence>
<evidence type="ECO:0000256" key="6">
    <source>
        <dbReference type="ARBA" id="ARBA00015850"/>
    </source>
</evidence>
<evidence type="ECO:0000256" key="12">
    <source>
        <dbReference type="ARBA" id="ARBA00022989"/>
    </source>
</evidence>
<evidence type="ECO:0000256" key="7">
    <source>
        <dbReference type="ARBA" id="ARBA00022475"/>
    </source>
</evidence>
<feature type="transmembrane region" description="Helical" evidence="19">
    <location>
        <begin position="232"/>
        <end position="250"/>
    </location>
</feature>
<dbReference type="GO" id="GO:0009236">
    <property type="term" value="P:cobalamin biosynthetic process"/>
    <property type="evidence" value="ECO:0007669"/>
    <property type="project" value="UniProtKB-UniRule"/>
</dbReference>
<dbReference type="UniPathway" id="UPA00148">
    <property type="reaction ID" value="UER00238"/>
</dbReference>
<proteinExistence type="inferred from homology"/>
<evidence type="ECO:0000313" key="21">
    <source>
        <dbReference type="Proteomes" id="UP000284841"/>
    </source>
</evidence>
<dbReference type="HAMAP" id="MF_00719">
    <property type="entry name" value="CobS"/>
    <property type="match status" value="1"/>
</dbReference>
<evidence type="ECO:0000256" key="2">
    <source>
        <dbReference type="ARBA" id="ARBA00004651"/>
    </source>
</evidence>
<dbReference type="InterPro" id="IPR003805">
    <property type="entry name" value="CobS"/>
</dbReference>
<dbReference type="PANTHER" id="PTHR34148">
    <property type="entry name" value="ADENOSYLCOBINAMIDE-GDP RIBAZOLETRANSFERASE"/>
    <property type="match status" value="1"/>
</dbReference>
<dbReference type="GO" id="GO:0051073">
    <property type="term" value="F:adenosylcobinamide-GDP ribazoletransferase activity"/>
    <property type="evidence" value="ECO:0007669"/>
    <property type="project" value="UniProtKB-UniRule"/>
</dbReference>
<keyword evidence="12 19" id="KW-1133">Transmembrane helix</keyword>
<evidence type="ECO:0000256" key="15">
    <source>
        <dbReference type="ARBA" id="ARBA00032605"/>
    </source>
</evidence>
<comment type="cofactor">
    <cofactor evidence="1 19">
        <name>Mg(2+)</name>
        <dbReference type="ChEBI" id="CHEBI:18420"/>
    </cofactor>
</comment>
<evidence type="ECO:0000256" key="16">
    <source>
        <dbReference type="ARBA" id="ARBA00032853"/>
    </source>
</evidence>
<feature type="transmembrane region" description="Helical" evidence="19">
    <location>
        <begin position="32"/>
        <end position="56"/>
    </location>
</feature>
<keyword evidence="21" id="KW-1185">Reference proteome</keyword>
<feature type="transmembrane region" description="Helical" evidence="19">
    <location>
        <begin position="132"/>
        <end position="158"/>
    </location>
</feature>
<dbReference type="PANTHER" id="PTHR34148:SF1">
    <property type="entry name" value="ADENOSYLCOBINAMIDE-GDP RIBAZOLETRANSFERASE"/>
    <property type="match status" value="1"/>
</dbReference>
<evidence type="ECO:0000313" key="20">
    <source>
        <dbReference type="EMBL" id="RHJ84064.1"/>
    </source>
</evidence>
<feature type="transmembrane region" description="Helical" evidence="19">
    <location>
        <begin position="62"/>
        <end position="82"/>
    </location>
</feature>
<evidence type="ECO:0000256" key="4">
    <source>
        <dbReference type="ARBA" id="ARBA00010561"/>
    </source>
</evidence>
<dbReference type="GO" id="GO:0005886">
    <property type="term" value="C:plasma membrane"/>
    <property type="evidence" value="ECO:0007669"/>
    <property type="project" value="UniProtKB-SubCell"/>
</dbReference>
<dbReference type="EC" id="2.7.8.26" evidence="5 19"/>
<feature type="transmembrane region" description="Helical" evidence="19">
    <location>
        <begin position="103"/>
        <end position="126"/>
    </location>
</feature>
<keyword evidence="7 19" id="KW-1003">Cell membrane</keyword>
<dbReference type="OrthoDB" id="9794626at2"/>
<comment type="function">
    <text evidence="14 19">Joins adenosylcobinamide-GDP and alpha-ribazole to generate adenosylcobalamin (Ado-cobalamin). Also synthesizes adenosylcobalamin 5'-phosphate from adenosylcobinamide-GDP and alpha-ribazole 5'-phosphate.</text>
</comment>
<comment type="subcellular location">
    <subcellularLocation>
        <location evidence="2 19">Cell membrane</location>
        <topology evidence="2 19">Multi-pass membrane protein</topology>
    </subcellularLocation>
</comment>